<dbReference type="EMBL" id="SGVY01000032">
    <property type="protein sequence ID" value="TFH78323.1"/>
    <property type="molecule type" value="Genomic_DNA"/>
</dbReference>
<dbReference type="OrthoDB" id="9792284at2"/>
<feature type="domain" description="DJ-1/PfpI" evidence="1">
    <location>
        <begin position="3"/>
        <end position="165"/>
    </location>
</feature>
<dbReference type="NCBIfam" id="TIGR01383">
    <property type="entry name" value="not_thiJ"/>
    <property type="match status" value="1"/>
</dbReference>
<reference evidence="2 3" key="1">
    <citation type="submission" date="2019-02" db="EMBL/GenBank/DDBJ databases">
        <title>Draft Genome Sequence of the Prevotella sp. BCRC 81118, Isolated from Human Feces.</title>
        <authorList>
            <person name="Huang C.-H."/>
        </authorList>
    </citation>
    <scope>NUCLEOTIDE SEQUENCE [LARGE SCALE GENOMIC DNA]</scope>
    <source>
        <strain evidence="2 3">BCRC 81118</strain>
    </source>
</reference>
<keyword evidence="3" id="KW-1185">Reference proteome</keyword>
<dbReference type="GO" id="GO:0005737">
    <property type="term" value="C:cytoplasm"/>
    <property type="evidence" value="ECO:0007669"/>
    <property type="project" value="TreeGrafter"/>
</dbReference>
<name>A0A4Y8VG64_9BACT</name>
<organism evidence="2 3">
    <name type="scientific">Segatella hominis</name>
    <dbReference type="NCBI Taxonomy" id="2518605"/>
    <lineage>
        <taxon>Bacteria</taxon>
        <taxon>Pseudomonadati</taxon>
        <taxon>Bacteroidota</taxon>
        <taxon>Bacteroidia</taxon>
        <taxon>Bacteroidales</taxon>
        <taxon>Prevotellaceae</taxon>
        <taxon>Segatella</taxon>
    </lineage>
</organism>
<comment type="caution">
    <text evidence="2">The sequence shown here is derived from an EMBL/GenBank/DDBJ whole genome shotgun (WGS) entry which is preliminary data.</text>
</comment>
<sequence length="190" mass="20532">MAKVYEFLANGFEEIEGLAPVDILRRGGVDIKTVSVTGSEFVETSHGVTIKADLRFEDVESFEDADMLMIPGGMPGSTNLNEHEGVRQALIAQHKAGKRVGAICAAPMVLASTGILDGKKATCYPGFEQYFDASTEYTGTLFQEDGNVITGEGPAATLPYAYQILSYFVSKETVAALQDGMMYDHLMKSK</sequence>
<protein>
    <submittedName>
        <fullName evidence="2">DJ-1/PfpI family protein</fullName>
    </submittedName>
</protein>
<evidence type="ECO:0000313" key="3">
    <source>
        <dbReference type="Proteomes" id="UP000297872"/>
    </source>
</evidence>
<dbReference type="GeneID" id="302995899"/>
<dbReference type="Gene3D" id="3.40.50.880">
    <property type="match status" value="1"/>
</dbReference>
<dbReference type="InterPro" id="IPR006287">
    <property type="entry name" value="DJ-1"/>
</dbReference>
<proteinExistence type="predicted"/>
<dbReference type="Proteomes" id="UP000297872">
    <property type="component" value="Unassembled WGS sequence"/>
</dbReference>
<dbReference type="InterPro" id="IPR029062">
    <property type="entry name" value="Class_I_gatase-like"/>
</dbReference>
<dbReference type="PANTHER" id="PTHR48094">
    <property type="entry name" value="PROTEIN/NUCLEIC ACID DEGLYCASE DJ-1-RELATED"/>
    <property type="match status" value="1"/>
</dbReference>
<dbReference type="RefSeq" id="WP_118119752.1">
    <property type="nucleotide sequence ID" value="NZ_CP137559.1"/>
</dbReference>
<dbReference type="PANTHER" id="PTHR48094:SF12">
    <property type="entry name" value="PARKINSON DISEASE PROTEIN 7 HOMOLOG"/>
    <property type="match status" value="1"/>
</dbReference>
<accession>A0A4Y8VG64</accession>
<dbReference type="InterPro" id="IPR002818">
    <property type="entry name" value="DJ-1/PfpI"/>
</dbReference>
<gene>
    <name evidence="2" type="ORF">EXN75_11485</name>
</gene>
<dbReference type="InterPro" id="IPR050325">
    <property type="entry name" value="Prot/Nucl_acid_deglycase"/>
</dbReference>
<dbReference type="AlphaFoldDB" id="A0A4Y8VG64"/>
<dbReference type="SUPFAM" id="SSF52317">
    <property type="entry name" value="Class I glutamine amidotransferase-like"/>
    <property type="match status" value="1"/>
</dbReference>
<dbReference type="Pfam" id="PF01965">
    <property type="entry name" value="DJ-1_PfpI"/>
    <property type="match status" value="1"/>
</dbReference>
<evidence type="ECO:0000313" key="2">
    <source>
        <dbReference type="EMBL" id="TFH78323.1"/>
    </source>
</evidence>
<evidence type="ECO:0000259" key="1">
    <source>
        <dbReference type="Pfam" id="PF01965"/>
    </source>
</evidence>
<dbReference type="CDD" id="cd03135">
    <property type="entry name" value="GATase1_DJ-1"/>
    <property type="match status" value="1"/>
</dbReference>